<evidence type="ECO:0000256" key="2">
    <source>
        <dbReference type="ARBA" id="ARBA00022553"/>
    </source>
</evidence>
<accession>A0A834RWJ2</accession>
<dbReference type="GO" id="GO:0043041">
    <property type="term" value="P:amino acid activation for nonribosomal peptide biosynthetic process"/>
    <property type="evidence" value="ECO:0007669"/>
    <property type="project" value="TreeGrafter"/>
</dbReference>
<dbReference type="KEGG" id="ptrr:6350135"/>
<dbReference type="PROSITE" id="PS00012">
    <property type="entry name" value="PHOSPHOPANTETHEINE"/>
    <property type="match status" value="2"/>
</dbReference>
<dbReference type="InterPro" id="IPR006162">
    <property type="entry name" value="Ppantetheine_attach_site"/>
</dbReference>
<proteinExistence type="predicted"/>
<protein>
    <submittedName>
        <fullName evidence="5">EntF, Non-ribosomal peptide synthetase module protein</fullName>
    </submittedName>
</protein>
<evidence type="ECO:0000313" key="6">
    <source>
        <dbReference type="Proteomes" id="UP000245464"/>
    </source>
</evidence>
<dbReference type="GO" id="GO:0031177">
    <property type="term" value="F:phosphopantetheine binding"/>
    <property type="evidence" value="ECO:0007669"/>
    <property type="project" value="TreeGrafter"/>
</dbReference>
<keyword evidence="1" id="KW-0596">Phosphopantetheine</keyword>
<dbReference type="EMBL" id="NQIK02000005">
    <property type="protein sequence ID" value="KAF7571218.1"/>
    <property type="molecule type" value="Genomic_DNA"/>
</dbReference>
<dbReference type="NCBIfam" id="TIGR01733">
    <property type="entry name" value="AA-adenyl-dom"/>
    <property type="match status" value="2"/>
</dbReference>
<dbReference type="SUPFAM" id="SSF47336">
    <property type="entry name" value="ACP-like"/>
    <property type="match status" value="2"/>
</dbReference>
<dbReference type="RefSeq" id="XP_065962418.1">
    <property type="nucleotide sequence ID" value="XM_066107969.1"/>
</dbReference>
<dbReference type="Gene3D" id="3.30.559.10">
    <property type="entry name" value="Chloramphenicol acetyltransferase-like domain"/>
    <property type="match status" value="1"/>
</dbReference>
<gene>
    <name evidence="5" type="ORF">PtrM4_112200</name>
</gene>
<dbReference type="InterPro" id="IPR042099">
    <property type="entry name" value="ANL_N_sf"/>
</dbReference>
<dbReference type="Pfam" id="PF00550">
    <property type="entry name" value="PP-binding"/>
    <property type="match status" value="2"/>
</dbReference>
<dbReference type="FunFam" id="3.30.559.30:FF:000003">
    <property type="entry name" value="Nonribosomal peptide synthase SidD"/>
    <property type="match status" value="1"/>
</dbReference>
<dbReference type="SUPFAM" id="SSF56801">
    <property type="entry name" value="Acetyl-CoA synthetase-like"/>
    <property type="match status" value="2"/>
</dbReference>
<evidence type="ECO:0000256" key="1">
    <source>
        <dbReference type="ARBA" id="ARBA00022450"/>
    </source>
</evidence>
<dbReference type="Pfam" id="PF00501">
    <property type="entry name" value="AMP-binding"/>
    <property type="match status" value="2"/>
</dbReference>
<dbReference type="FunFam" id="3.40.50.12780:FF:000014">
    <property type="entry name" value="Nonribosomal peptide synthetase 1"/>
    <property type="match status" value="1"/>
</dbReference>
<keyword evidence="2" id="KW-0597">Phosphoprotein</keyword>
<dbReference type="Gene3D" id="1.10.1200.10">
    <property type="entry name" value="ACP-like"/>
    <property type="match status" value="2"/>
</dbReference>
<dbReference type="Gene3D" id="3.40.50.12780">
    <property type="entry name" value="N-terminal domain of ligase-like"/>
    <property type="match status" value="2"/>
</dbReference>
<evidence type="ECO:0000259" key="4">
    <source>
        <dbReference type="PROSITE" id="PS50075"/>
    </source>
</evidence>
<dbReference type="CDD" id="cd05918">
    <property type="entry name" value="A_NRPS_SidN3_like"/>
    <property type="match status" value="2"/>
</dbReference>
<reference evidence="5" key="1">
    <citation type="journal article" date="2018" name="BMC Genomics">
        <title>Comparative genomics of the wheat fungal pathogen Pyrenophora tritici-repentis reveals chromosomal variations and genome plasticity.</title>
        <authorList>
            <person name="Moolhuijzen P."/>
            <person name="See P.T."/>
            <person name="Hane J.K."/>
            <person name="Shi G."/>
            <person name="Liu Z."/>
            <person name="Oliver R.P."/>
            <person name="Moffat C.S."/>
        </authorList>
    </citation>
    <scope>NUCLEOTIDE SEQUENCE [LARGE SCALE GENOMIC DNA]</scope>
    <source>
        <strain evidence="5">M4</strain>
    </source>
</reference>
<dbReference type="FunFam" id="3.30.300.30:FF:000015">
    <property type="entry name" value="Nonribosomal peptide synthase SidD"/>
    <property type="match status" value="2"/>
</dbReference>
<dbReference type="Proteomes" id="UP000245464">
    <property type="component" value="Chromosome 5"/>
</dbReference>
<dbReference type="InterPro" id="IPR009081">
    <property type="entry name" value="PP-bd_ACP"/>
</dbReference>
<comment type="caution">
    <text evidence="5">The sequence shown here is derived from an EMBL/GenBank/DDBJ whole genome shotgun (WGS) entry which is preliminary data.</text>
</comment>
<dbReference type="InterPro" id="IPR000873">
    <property type="entry name" value="AMP-dep_synth/lig_dom"/>
</dbReference>
<dbReference type="PANTHER" id="PTHR45527:SF16">
    <property type="entry name" value="NONRIBOSOMAL PEPTIDE SYNTHASE ATNA-RELATED"/>
    <property type="match status" value="1"/>
</dbReference>
<dbReference type="GeneID" id="6350135"/>
<name>A0A834RWJ2_9PLEO</name>
<dbReference type="InterPro" id="IPR036736">
    <property type="entry name" value="ACP-like_sf"/>
</dbReference>
<evidence type="ECO:0000313" key="5">
    <source>
        <dbReference type="EMBL" id="KAF7571218.1"/>
    </source>
</evidence>
<dbReference type="PROSITE" id="PS50075">
    <property type="entry name" value="CARRIER"/>
    <property type="match status" value="2"/>
</dbReference>
<dbReference type="Pfam" id="PF00668">
    <property type="entry name" value="Condensation"/>
    <property type="match status" value="1"/>
</dbReference>
<dbReference type="GO" id="GO:0016874">
    <property type="term" value="F:ligase activity"/>
    <property type="evidence" value="ECO:0007669"/>
    <property type="project" value="UniProtKB-KW"/>
</dbReference>
<evidence type="ECO:0000256" key="3">
    <source>
        <dbReference type="ARBA" id="ARBA00022598"/>
    </source>
</evidence>
<dbReference type="Gene3D" id="3.30.559.30">
    <property type="entry name" value="Nonribosomal peptide synthetase, condensation domain"/>
    <property type="match status" value="1"/>
</dbReference>
<feature type="domain" description="Carrier" evidence="4">
    <location>
        <begin position="1845"/>
        <end position="1920"/>
    </location>
</feature>
<dbReference type="InterPro" id="IPR001242">
    <property type="entry name" value="Condensation_dom"/>
</dbReference>
<dbReference type="InterPro" id="IPR023213">
    <property type="entry name" value="CAT-like_dom_sf"/>
</dbReference>
<dbReference type="InterPro" id="IPR045851">
    <property type="entry name" value="AMP-bd_C_sf"/>
</dbReference>
<dbReference type="Gene3D" id="3.30.300.30">
    <property type="match status" value="2"/>
</dbReference>
<dbReference type="PANTHER" id="PTHR45527">
    <property type="entry name" value="NONRIBOSOMAL PEPTIDE SYNTHETASE"/>
    <property type="match status" value="1"/>
</dbReference>
<sequence>MSTNQLLPAIESIADPCLFPILTDGIASPRELKFMELELGEVINIHQNCQLWHTTVEKFVQAVWAVVLRQFTQTDIVQFGFRSISTKSCSGNEGWDCPIQHLMGRVDRDTVPLQIVWQKTVSGDFHATPFNTGTVLQSFGDFHRSDWQTNVQMPVIKGKQMEDYEILLIADINKYQSRFVLRYATSTLCDAQALNISSNIVVAIRTLAKSSGKTIKDISLISEKNWKDIGSWNAMIKPAIQDCVHHIVERQAALRGNGVAVAASDGSLTYKELNHLATILGVYLNKLGCERGTFVPLCLDKSLWAIVAMVGILKSGAACVPMDPTHPTDRLAQIIRETKANVVIVSNRYKSRFSVRNSIVLAMPFFQELGTQGPYATGEHVSVQPHDTAFLMFTSGSVAKPKGVILEHAAIYSSLEDLVEVMNITSSTRSLQFASFTFNVSLADIFAPMLRGACVCIPSEHHRLNNLPEFIRHFNVSDAWFTSTTLAQLSPTDVPGLKRVTIGGESITRDQLAVWAPETDLNITYGTTETAAWCLFHPSLSPDSDPYNLGYAAGGAVWITDPSDPEELAPVGSVGEVLIEGPALARGYLNDPEKTAESFLNAPEWLRRLRPGGQRRVYRTRDLARYNSNGSIEFVGREATRAKLRGHRIEVGEVEMHIKQLSRSFKDVVAEVVVPATSHSGGLVSNPILVVFIWSGTGAAPKEASQAAFPNLFAPTTEAFQSDAAHTLARLRDILPGYMVPTTAIPLNFIPLTTSGKTNRRQLREQASALSREQLNAFLSPESIVRPPTKKRELVMRKLWAELLGIPELHIGVDSNFFALGGDSIAAMKLVSMARKQSLTISVMNIFEKQHLFEISESATPISEFHGESAEPFSLLGNFEDKEKIILEAAHQCAIQIDAIEDMYPCTALQEGLMALTLKKPGAYMVQVSYELPPDLDIAKFQRAWIRTAARLPILRTRIILTDCHEMFQAVVRQNLECNSENDLDRYLEADGQRPMHLGSPLVRLALVEQADSNNPKYLVETDYNDGAPPENKNFNMFMKYVYEMDKSACDRFWTSSFTDLNAQNFPEAATKGYIAAPDTVIQHRIPLKTTQRSNITLSTMLRLAWAIVIADQTQSDDVVFGTTVTGRQGAVADIEKIIGPTIATVPLRIKLDMQKTVQDLLQALQEYTTSMIPFEQRGLQNISKLGLDSSAACRFQNLLVIQPSPQHMDTEIFKREWSNSGTSAGFYDYPLTLSCQIYDKQIEIRAIFDAHLLPEARAQRILEQFSYILQNIRDMPQKQLKELDLICPQEELQLMLWNGSLPDKVDCCAHDLILENCRTNPTAEAVCSWDGTFTYQELDELSSAVAAHLVTQGLQPETFVCLCFNKSKWTTVGILAVMKAGGAFVLLEPSFPLRRLEQICSNTGSRIILSSAEHALLSASLAPTVIVLDDGTEQWNKPYNTFEGPRINPKNALYAIYTSGSTGKPKGVVIEHASFCTAAKAQLKAWGMDQQSRVIQFSSYAFDASVMEHLSTLVAGGCVCVISEMDRRDNLGEASSQLRANWACFTPFFARHLIPEHFPTLRTILLAGETVSEAEIELWADYVQLKQTYGPAECSLAAVNQPQINTKSDPRNVGYPGGCSCWVVDQEDHQKLVPIMCVGELVIEGPIVGRGYLGEEEQTRAAFIQPPNWIKRFRQRNPTGPFYKTGDLVQFQYDGTVRYIGRKDTQVKLHGQRIELGEVEYHAAQYLGKAEVVAEIVKFRNTARSALAVFVKYADKAQERVTDLPSLEFIVSMTEDMRSQSIDLVIGLRNSLPKYMIPKFVFPIAHVPLTATGKIDRKRLREQVSLLPEDIASNYTMSTSKKQKPLTFMERNIMNLFSQVLKIDMDCIGVDESFLDLGGDSILALALVEEARKKNWTFTVSQVLTDDISTLAAAEDLLL</sequence>
<keyword evidence="3" id="KW-0436">Ligase</keyword>
<dbReference type="InterPro" id="IPR010071">
    <property type="entry name" value="AA_adenyl_dom"/>
</dbReference>
<organism evidence="5 6">
    <name type="scientific">Pyrenophora tritici-repentis</name>
    <dbReference type="NCBI Taxonomy" id="45151"/>
    <lineage>
        <taxon>Eukaryota</taxon>
        <taxon>Fungi</taxon>
        <taxon>Dikarya</taxon>
        <taxon>Ascomycota</taxon>
        <taxon>Pezizomycotina</taxon>
        <taxon>Dothideomycetes</taxon>
        <taxon>Pleosporomycetidae</taxon>
        <taxon>Pleosporales</taxon>
        <taxon>Pleosporineae</taxon>
        <taxon>Pleosporaceae</taxon>
        <taxon>Pyrenophora</taxon>
    </lineage>
</organism>
<dbReference type="CDD" id="cd19545">
    <property type="entry name" value="FUM14_C_NRPS-like"/>
    <property type="match status" value="1"/>
</dbReference>
<dbReference type="SUPFAM" id="SSF52777">
    <property type="entry name" value="CoA-dependent acyltransferases"/>
    <property type="match status" value="3"/>
</dbReference>
<dbReference type="GO" id="GO:0005737">
    <property type="term" value="C:cytoplasm"/>
    <property type="evidence" value="ECO:0007669"/>
    <property type="project" value="TreeGrafter"/>
</dbReference>
<feature type="domain" description="Carrier" evidence="4">
    <location>
        <begin position="787"/>
        <end position="866"/>
    </location>
</feature>
<dbReference type="GO" id="GO:0044550">
    <property type="term" value="P:secondary metabolite biosynthetic process"/>
    <property type="evidence" value="ECO:0007669"/>
    <property type="project" value="TreeGrafter"/>
</dbReference>